<gene>
    <name evidence="6" type="ORF">SAMN05216192_104186</name>
</gene>
<evidence type="ECO:0000313" key="7">
    <source>
        <dbReference type="Proteomes" id="UP000199050"/>
    </source>
</evidence>
<dbReference type="PANTHER" id="PTHR43280:SF28">
    <property type="entry name" value="HTH-TYPE TRANSCRIPTIONAL ACTIVATOR RHAS"/>
    <property type="match status" value="1"/>
</dbReference>
<dbReference type="EMBL" id="FNDX01000004">
    <property type="protein sequence ID" value="SDI30365.1"/>
    <property type="molecule type" value="Genomic_DNA"/>
</dbReference>
<dbReference type="Gene3D" id="1.10.10.60">
    <property type="entry name" value="Homeodomain-like"/>
    <property type="match status" value="2"/>
</dbReference>
<keyword evidence="1" id="KW-0805">Transcription regulation</keyword>
<organism evidence="6 7">
    <name type="scientific">Paenibacillus typhae</name>
    <dbReference type="NCBI Taxonomy" id="1174501"/>
    <lineage>
        <taxon>Bacteria</taxon>
        <taxon>Bacillati</taxon>
        <taxon>Bacillota</taxon>
        <taxon>Bacilli</taxon>
        <taxon>Bacillales</taxon>
        <taxon>Paenibacillaceae</taxon>
        <taxon>Paenibacillus</taxon>
    </lineage>
</organism>
<dbReference type="InterPro" id="IPR020449">
    <property type="entry name" value="Tscrpt_reg_AraC-type_HTH"/>
</dbReference>
<dbReference type="InterPro" id="IPR013096">
    <property type="entry name" value="Cupin_2"/>
</dbReference>
<keyword evidence="7" id="KW-1185">Reference proteome</keyword>
<evidence type="ECO:0000256" key="2">
    <source>
        <dbReference type="ARBA" id="ARBA00023125"/>
    </source>
</evidence>
<evidence type="ECO:0000313" key="6">
    <source>
        <dbReference type="EMBL" id="SDI30365.1"/>
    </source>
</evidence>
<dbReference type="InterPro" id="IPR011051">
    <property type="entry name" value="RmlC_Cupin_sf"/>
</dbReference>
<keyword evidence="3" id="KW-0804">Transcription</keyword>
<dbReference type="Pfam" id="PF07883">
    <property type="entry name" value="Cupin_2"/>
    <property type="match status" value="1"/>
</dbReference>
<evidence type="ECO:0000256" key="4">
    <source>
        <dbReference type="SAM" id="MobiDB-lite"/>
    </source>
</evidence>
<evidence type="ECO:0000259" key="5">
    <source>
        <dbReference type="PROSITE" id="PS01124"/>
    </source>
</evidence>
<dbReference type="PANTHER" id="PTHR43280">
    <property type="entry name" value="ARAC-FAMILY TRANSCRIPTIONAL REGULATOR"/>
    <property type="match status" value="1"/>
</dbReference>
<dbReference type="STRING" id="1174501.SAMN05216192_104186"/>
<dbReference type="Proteomes" id="UP000199050">
    <property type="component" value="Unassembled WGS sequence"/>
</dbReference>
<dbReference type="InterPro" id="IPR009057">
    <property type="entry name" value="Homeodomain-like_sf"/>
</dbReference>
<accession>A0A1G8JGP3</accession>
<dbReference type="Pfam" id="PF12833">
    <property type="entry name" value="HTH_18"/>
    <property type="match status" value="1"/>
</dbReference>
<evidence type="ECO:0000256" key="3">
    <source>
        <dbReference type="ARBA" id="ARBA00023163"/>
    </source>
</evidence>
<name>A0A1G8JGP3_9BACL</name>
<dbReference type="Gene3D" id="2.60.120.10">
    <property type="entry name" value="Jelly Rolls"/>
    <property type="match status" value="1"/>
</dbReference>
<sequence length="347" mass="40147">MQRDELRRRLSELSESEHRHKKDPDKGLLIFEQMNKTVNITGSPVYILDLDPYSTQAWRDSKFPANSTNSFHINQMTIRQHSRYSKIPMHIHNYVEINYVYSGQCKQIIDGKHVTLREGDLCMLDTNVPHTILETTEEDIIINLIMLKPFFTTGFLSRLATTGIISNFIVNAISQIHNHNRHIIFHTGNEISFKETMESLMCETFDPGFCSKEIIESYMVIVFSKLLQSFQGGHDKDYGNEAGRANLIEILKYLEDHYKDVTLISVAEHFSFHPNYFSAYLKKATGRTFKELVQIQRMTSAGLLLTNTSLTVEEVAGEVGYNNLGFFYKKFVAYYGQTPSDYRKQHR</sequence>
<reference evidence="7" key="1">
    <citation type="submission" date="2016-10" db="EMBL/GenBank/DDBJ databases">
        <authorList>
            <person name="Varghese N."/>
            <person name="Submissions S."/>
        </authorList>
    </citation>
    <scope>NUCLEOTIDE SEQUENCE [LARGE SCALE GENOMIC DNA]</scope>
    <source>
        <strain evidence="7">CGMCC 1.11012</strain>
    </source>
</reference>
<dbReference type="GO" id="GO:0003700">
    <property type="term" value="F:DNA-binding transcription factor activity"/>
    <property type="evidence" value="ECO:0007669"/>
    <property type="project" value="InterPro"/>
</dbReference>
<dbReference type="SMART" id="SM00342">
    <property type="entry name" value="HTH_ARAC"/>
    <property type="match status" value="1"/>
</dbReference>
<dbReference type="RefSeq" id="WP_090713036.1">
    <property type="nucleotide sequence ID" value="NZ_CBCSKY010000004.1"/>
</dbReference>
<protein>
    <submittedName>
        <fullName evidence="6">Cupin domain-containing protein</fullName>
    </submittedName>
</protein>
<keyword evidence="2" id="KW-0238">DNA-binding</keyword>
<dbReference type="GO" id="GO:0043565">
    <property type="term" value="F:sequence-specific DNA binding"/>
    <property type="evidence" value="ECO:0007669"/>
    <property type="project" value="InterPro"/>
</dbReference>
<dbReference type="InterPro" id="IPR014710">
    <property type="entry name" value="RmlC-like_jellyroll"/>
</dbReference>
<feature type="domain" description="HTH araC/xylS-type" evidence="5">
    <location>
        <begin position="248"/>
        <end position="345"/>
    </location>
</feature>
<dbReference type="PRINTS" id="PR00032">
    <property type="entry name" value="HTHARAC"/>
</dbReference>
<evidence type="ECO:0000256" key="1">
    <source>
        <dbReference type="ARBA" id="ARBA00023015"/>
    </source>
</evidence>
<dbReference type="InterPro" id="IPR018060">
    <property type="entry name" value="HTH_AraC"/>
</dbReference>
<dbReference type="SUPFAM" id="SSF51182">
    <property type="entry name" value="RmlC-like cupins"/>
    <property type="match status" value="1"/>
</dbReference>
<feature type="region of interest" description="Disordered" evidence="4">
    <location>
        <begin position="1"/>
        <end position="24"/>
    </location>
</feature>
<dbReference type="SUPFAM" id="SSF46689">
    <property type="entry name" value="Homeodomain-like"/>
    <property type="match status" value="1"/>
</dbReference>
<proteinExistence type="predicted"/>
<dbReference type="PROSITE" id="PS01124">
    <property type="entry name" value="HTH_ARAC_FAMILY_2"/>
    <property type="match status" value="1"/>
</dbReference>
<dbReference type="AlphaFoldDB" id="A0A1G8JGP3"/>
<dbReference type="OrthoDB" id="9816335at2"/>